<dbReference type="GO" id="GO:0004792">
    <property type="term" value="F:thiosulfate-cyanide sulfurtransferase activity"/>
    <property type="evidence" value="ECO:0007669"/>
    <property type="project" value="UniProtKB-EC"/>
</dbReference>
<gene>
    <name evidence="5" type="primary">rhdA_2</name>
    <name evidence="5" type="ORF">SPSYN_02939</name>
</gene>
<dbReference type="PROSITE" id="PS50206">
    <property type="entry name" value="RHODANESE_3"/>
    <property type="match status" value="2"/>
</dbReference>
<dbReference type="CDD" id="cd01448">
    <property type="entry name" value="TST_Repeat_1"/>
    <property type="match status" value="1"/>
</dbReference>
<evidence type="ECO:0000256" key="3">
    <source>
        <dbReference type="ARBA" id="ARBA00047549"/>
    </source>
</evidence>
<evidence type="ECO:0000259" key="4">
    <source>
        <dbReference type="PROSITE" id="PS50206"/>
    </source>
</evidence>
<feature type="domain" description="Rhodanese" evidence="4">
    <location>
        <begin position="221"/>
        <end position="333"/>
    </location>
</feature>
<organism evidence="5 6">
    <name type="scientific">Sporotomaculum syntrophicum</name>
    <dbReference type="NCBI Taxonomy" id="182264"/>
    <lineage>
        <taxon>Bacteria</taxon>
        <taxon>Bacillati</taxon>
        <taxon>Bacillota</taxon>
        <taxon>Clostridia</taxon>
        <taxon>Eubacteriales</taxon>
        <taxon>Desulfallaceae</taxon>
        <taxon>Sporotomaculum</taxon>
    </lineage>
</organism>
<dbReference type="EC" id="2.8.1.1" evidence="1"/>
<name>A0A9D3AWN3_9FIRM</name>
<dbReference type="PANTHER" id="PTHR43855">
    <property type="entry name" value="THIOSULFATE SULFURTRANSFERASE"/>
    <property type="match status" value="1"/>
</dbReference>
<comment type="caution">
    <text evidence="5">The sequence shown here is derived from an EMBL/GenBank/DDBJ whole genome shotgun (WGS) entry which is preliminary data.</text>
</comment>
<proteinExistence type="predicted"/>
<dbReference type="PROSITE" id="PS51257">
    <property type="entry name" value="PROKAR_LIPOPROTEIN"/>
    <property type="match status" value="1"/>
</dbReference>
<accession>A0A9D3AWN3</accession>
<reference evidence="5" key="1">
    <citation type="submission" date="2016-02" db="EMBL/GenBank/DDBJ databases">
        <title>Draft Genome Sequence of Sporotomaculum syntrophicum Strain FB, a Syntrophic Benzoate Degrader.</title>
        <authorList>
            <person name="Nobu M.K."/>
            <person name="Narihiro T."/>
            <person name="Qiu Y.-L."/>
            <person name="Ohashi A."/>
            <person name="Liu W.-T."/>
            <person name="Yuji S."/>
        </authorList>
    </citation>
    <scope>NUCLEOTIDE SEQUENCE</scope>
    <source>
        <strain evidence="5">FB</strain>
    </source>
</reference>
<evidence type="ECO:0000313" key="6">
    <source>
        <dbReference type="Proteomes" id="UP000798488"/>
    </source>
</evidence>
<dbReference type="InterPro" id="IPR036873">
    <property type="entry name" value="Rhodanese-like_dom_sf"/>
</dbReference>
<evidence type="ECO:0000256" key="1">
    <source>
        <dbReference type="ARBA" id="ARBA00012245"/>
    </source>
</evidence>
<sequence>MKRLRIIGLIIVVALLLGILAGCATSNSVKEEVISDGERVIRTSAEAAPLAPIEGKELAGDQERFDSYVYSVEKLKANYKNVVVLDARTKEEYDKGHLPGAVQAHWRDWSNVQVKQGEKGWAQILPNEVLKEKFGALGIDGTKPVVIYNDPLVGWGEEGRQLWTFRVFGLENTFILNGGIKAWTAAGGGVTKDTAVVKAVTGPEPNPNPELFASLDYLKGKLGKVNILDVREDEEYAGTKVYGEKQPGRIPGVQHIWFKDFYNADGTLQSPAQIRGRVESVGYMPQDEVILYCTGGIRSGFATMALQIAGYEKARNYNNSFSEWVGTGQEIDTEVYKEIK</sequence>
<dbReference type="PANTHER" id="PTHR43855:SF1">
    <property type="entry name" value="THIOSULFATE SULFURTRANSFERASE"/>
    <property type="match status" value="1"/>
</dbReference>
<dbReference type="OrthoDB" id="9770030at2"/>
<keyword evidence="2" id="KW-0677">Repeat</keyword>
<protein>
    <recommendedName>
        <fullName evidence="1">thiosulfate sulfurtransferase</fullName>
        <ecNumber evidence="1">2.8.1.1</ecNumber>
    </recommendedName>
</protein>
<dbReference type="AlphaFoldDB" id="A0A9D3AWN3"/>
<evidence type="ECO:0000256" key="2">
    <source>
        <dbReference type="ARBA" id="ARBA00022737"/>
    </source>
</evidence>
<dbReference type="RefSeq" id="WP_161823196.1">
    <property type="nucleotide sequence ID" value="NZ_LSRS01000008.1"/>
</dbReference>
<dbReference type="EMBL" id="LSRS01000008">
    <property type="protein sequence ID" value="KAF1084027.1"/>
    <property type="molecule type" value="Genomic_DNA"/>
</dbReference>
<dbReference type="InterPro" id="IPR051126">
    <property type="entry name" value="Thiosulfate_sulfurtransferase"/>
</dbReference>
<evidence type="ECO:0000313" key="5">
    <source>
        <dbReference type="EMBL" id="KAF1084027.1"/>
    </source>
</evidence>
<keyword evidence="6" id="KW-1185">Reference proteome</keyword>
<feature type="domain" description="Rhodanese" evidence="4">
    <location>
        <begin position="78"/>
        <end position="192"/>
    </location>
</feature>
<comment type="catalytic activity">
    <reaction evidence="3">
        <text>thiosulfate + hydrogen cyanide = thiocyanate + sulfite + 2 H(+)</text>
        <dbReference type="Rhea" id="RHEA:16881"/>
        <dbReference type="ChEBI" id="CHEBI:15378"/>
        <dbReference type="ChEBI" id="CHEBI:17359"/>
        <dbReference type="ChEBI" id="CHEBI:18022"/>
        <dbReference type="ChEBI" id="CHEBI:18407"/>
        <dbReference type="ChEBI" id="CHEBI:33542"/>
        <dbReference type="EC" id="2.8.1.1"/>
    </reaction>
</comment>
<dbReference type="Proteomes" id="UP000798488">
    <property type="component" value="Unassembled WGS sequence"/>
</dbReference>
<dbReference type="SMART" id="SM00450">
    <property type="entry name" value="RHOD"/>
    <property type="match status" value="2"/>
</dbReference>
<keyword evidence="5" id="KW-0808">Transferase</keyword>
<dbReference type="SUPFAM" id="SSF52821">
    <property type="entry name" value="Rhodanese/Cell cycle control phosphatase"/>
    <property type="match status" value="2"/>
</dbReference>
<dbReference type="Pfam" id="PF00581">
    <property type="entry name" value="Rhodanese"/>
    <property type="match status" value="2"/>
</dbReference>
<dbReference type="InterPro" id="IPR001763">
    <property type="entry name" value="Rhodanese-like_dom"/>
</dbReference>
<dbReference type="Gene3D" id="3.40.250.10">
    <property type="entry name" value="Rhodanese-like domain"/>
    <property type="match status" value="2"/>
</dbReference>